<name>A0ABZ2MJC0_9MICO</name>
<evidence type="ECO:0008006" key="3">
    <source>
        <dbReference type="Google" id="ProtNLM"/>
    </source>
</evidence>
<evidence type="ECO:0000313" key="2">
    <source>
        <dbReference type="Proteomes" id="UP001382727"/>
    </source>
</evidence>
<reference evidence="1 2" key="1">
    <citation type="submission" date="2024-02" db="EMBL/GenBank/DDBJ databases">
        <title>Janibacter sp. nov., isolated from gut of marine sandworm.</title>
        <authorList>
            <person name="Kim B."/>
            <person name="Jun M.O."/>
            <person name="Shin N.-R."/>
        </authorList>
    </citation>
    <scope>NUCLEOTIDE SEQUENCE [LARGE SCALE GENOMIC DNA]</scope>
    <source>
        <strain evidence="1 2">A1S7</strain>
    </source>
</reference>
<organism evidence="1 2">
    <name type="scientific">Janibacter alittae</name>
    <dbReference type="NCBI Taxonomy" id="3115209"/>
    <lineage>
        <taxon>Bacteria</taxon>
        <taxon>Bacillati</taxon>
        <taxon>Actinomycetota</taxon>
        <taxon>Actinomycetes</taxon>
        <taxon>Micrococcales</taxon>
        <taxon>Intrasporangiaceae</taxon>
        <taxon>Janibacter</taxon>
    </lineage>
</organism>
<keyword evidence="2" id="KW-1185">Reference proteome</keyword>
<dbReference type="EMBL" id="CP144913">
    <property type="protein sequence ID" value="WXB77123.1"/>
    <property type="molecule type" value="Genomic_DNA"/>
</dbReference>
<proteinExistence type="predicted"/>
<accession>A0ABZ2MJC0</accession>
<protein>
    <recommendedName>
        <fullName evidence="3">4-phosphopantetheinyl transferase</fullName>
    </recommendedName>
</protein>
<dbReference type="Gene3D" id="3.90.470.20">
    <property type="entry name" value="4'-phosphopantetheinyl transferase domain"/>
    <property type="match status" value="1"/>
</dbReference>
<dbReference type="SUPFAM" id="SSF56214">
    <property type="entry name" value="4'-phosphopantetheinyl transferase"/>
    <property type="match status" value="1"/>
</dbReference>
<sequence>MATRRGHVVDLWWADLRSADARLFGLLDDRETERLDRMERAADRGRFVLGAALLRLAVGAATGEEPRSVAVGRTCADCGGDHGAPRVDGVRVSVTHAGPLVLVATAADAVGVDVEAADRGDDVARWVLAEARFKTGCPPTQVSAGMVGTPRPGYLAALAVAGHVDPEVITHPIGETAAALERLATGAGP</sequence>
<dbReference type="Proteomes" id="UP001382727">
    <property type="component" value="Chromosome"/>
</dbReference>
<gene>
    <name evidence="1" type="ORF">V1351_03405</name>
</gene>
<evidence type="ECO:0000313" key="1">
    <source>
        <dbReference type="EMBL" id="WXB77123.1"/>
    </source>
</evidence>
<dbReference type="InterPro" id="IPR037143">
    <property type="entry name" value="4-PPantetheinyl_Trfase_dom_sf"/>
</dbReference>
<dbReference type="RefSeq" id="WP_338750720.1">
    <property type="nucleotide sequence ID" value="NZ_CP144913.1"/>
</dbReference>